<dbReference type="EMBL" id="GGEC01081301">
    <property type="protein sequence ID" value="MBX61785.1"/>
    <property type="molecule type" value="Transcribed_RNA"/>
</dbReference>
<proteinExistence type="predicted"/>
<reference evidence="2" key="1">
    <citation type="submission" date="2018-02" db="EMBL/GenBank/DDBJ databases">
        <title>Rhizophora mucronata_Transcriptome.</title>
        <authorList>
            <person name="Meera S.P."/>
            <person name="Sreeshan A."/>
            <person name="Augustine A."/>
        </authorList>
    </citation>
    <scope>NUCLEOTIDE SEQUENCE</scope>
    <source>
        <tissue evidence="2">Leaf</tissue>
    </source>
</reference>
<dbReference type="AlphaFoldDB" id="A0A2P2Q477"/>
<feature type="region of interest" description="Disordered" evidence="1">
    <location>
        <begin position="1"/>
        <end position="26"/>
    </location>
</feature>
<feature type="compositionally biased region" description="Polar residues" evidence="1">
    <location>
        <begin position="1"/>
        <end position="12"/>
    </location>
</feature>
<evidence type="ECO:0000256" key="1">
    <source>
        <dbReference type="SAM" id="MobiDB-lite"/>
    </source>
</evidence>
<sequence>MLIKIFTNTSSRTKSHQKKNKHPTPTHVRVVERKEEDLKSKELAPFLCLERGRLLSPPP</sequence>
<organism evidence="2">
    <name type="scientific">Rhizophora mucronata</name>
    <name type="common">Asiatic mangrove</name>
    <dbReference type="NCBI Taxonomy" id="61149"/>
    <lineage>
        <taxon>Eukaryota</taxon>
        <taxon>Viridiplantae</taxon>
        <taxon>Streptophyta</taxon>
        <taxon>Embryophyta</taxon>
        <taxon>Tracheophyta</taxon>
        <taxon>Spermatophyta</taxon>
        <taxon>Magnoliopsida</taxon>
        <taxon>eudicotyledons</taxon>
        <taxon>Gunneridae</taxon>
        <taxon>Pentapetalae</taxon>
        <taxon>rosids</taxon>
        <taxon>fabids</taxon>
        <taxon>Malpighiales</taxon>
        <taxon>Rhizophoraceae</taxon>
        <taxon>Rhizophora</taxon>
    </lineage>
</organism>
<protein>
    <submittedName>
        <fullName evidence="2">Uncharacterized protein</fullName>
    </submittedName>
</protein>
<accession>A0A2P2Q477</accession>
<evidence type="ECO:0000313" key="2">
    <source>
        <dbReference type="EMBL" id="MBX61785.1"/>
    </source>
</evidence>
<name>A0A2P2Q477_RHIMU</name>
<feature type="compositionally biased region" description="Basic residues" evidence="1">
    <location>
        <begin position="13"/>
        <end position="24"/>
    </location>
</feature>